<evidence type="ECO:0000313" key="2">
    <source>
        <dbReference type="Proteomes" id="UP001564408"/>
    </source>
</evidence>
<reference evidence="1 2" key="1">
    <citation type="submission" date="2024-05" db="EMBL/GenBank/DDBJ databases">
        <title>Genome Sequence and Characterization of the New Strain Purple Sulfur Bacterium of Genus Thioalkalicoccus.</title>
        <authorList>
            <person name="Bryantseva I.A."/>
            <person name="Kyndt J.A."/>
            <person name="Imhoff J.F."/>
        </authorList>
    </citation>
    <scope>NUCLEOTIDE SEQUENCE [LARGE SCALE GENOMIC DNA]</scope>
    <source>
        <strain evidence="1 2">Um2</strain>
    </source>
</reference>
<dbReference type="EMBL" id="JBDKXB010000047">
    <property type="protein sequence ID" value="MEY6434179.1"/>
    <property type="molecule type" value="Genomic_DNA"/>
</dbReference>
<gene>
    <name evidence="1" type="ORF">ABC977_17410</name>
</gene>
<comment type="caution">
    <text evidence="1">The sequence shown here is derived from an EMBL/GenBank/DDBJ whole genome shotgun (WGS) entry which is preliminary data.</text>
</comment>
<protein>
    <submittedName>
        <fullName evidence="1">Uncharacterized protein</fullName>
    </submittedName>
</protein>
<accession>A0ABV4BJN3</accession>
<organism evidence="1 2">
    <name type="scientific">Thioalkalicoccus limnaeus</name>
    <dbReference type="NCBI Taxonomy" id="120681"/>
    <lineage>
        <taxon>Bacteria</taxon>
        <taxon>Pseudomonadati</taxon>
        <taxon>Pseudomonadota</taxon>
        <taxon>Gammaproteobacteria</taxon>
        <taxon>Chromatiales</taxon>
        <taxon>Chromatiaceae</taxon>
        <taxon>Thioalkalicoccus</taxon>
    </lineage>
</organism>
<proteinExistence type="predicted"/>
<evidence type="ECO:0000313" key="1">
    <source>
        <dbReference type="EMBL" id="MEY6434179.1"/>
    </source>
</evidence>
<dbReference type="Proteomes" id="UP001564408">
    <property type="component" value="Unassembled WGS sequence"/>
</dbReference>
<keyword evidence="2" id="KW-1185">Reference proteome</keyword>
<name>A0ABV4BJN3_9GAMM</name>
<dbReference type="RefSeq" id="WP_369668561.1">
    <property type="nucleotide sequence ID" value="NZ_JBDKXB010000047.1"/>
</dbReference>
<sequence length="92" mass="10193">MYEKDRQVQHPRFGTGTVILDQGATVIVRFGDRIESCETATLTRRIALAEAARLGHWSPALDVTLKAQAAAIRSLNDSWGVSSRSRIHLLPH</sequence>